<keyword evidence="5" id="KW-0378">Hydrolase</keyword>
<keyword evidence="10" id="KW-1185">Reference proteome</keyword>
<proteinExistence type="inferred from homology"/>
<dbReference type="PANTHER" id="PTHR33653">
    <property type="entry name" value="RIBONUCLEASE VAPC2"/>
    <property type="match status" value="1"/>
</dbReference>
<keyword evidence="3" id="KW-0540">Nuclease</keyword>
<dbReference type="SUPFAM" id="SSF88723">
    <property type="entry name" value="PIN domain-like"/>
    <property type="match status" value="1"/>
</dbReference>
<evidence type="ECO:0000313" key="10">
    <source>
        <dbReference type="Proteomes" id="UP000186607"/>
    </source>
</evidence>
<dbReference type="RefSeq" id="WP_075833156.1">
    <property type="nucleotide sequence ID" value="NZ_MSTI01000090.1"/>
</dbReference>
<dbReference type="Gene3D" id="3.40.50.1010">
    <property type="entry name" value="5'-nuclease"/>
    <property type="match status" value="1"/>
</dbReference>
<dbReference type="InterPro" id="IPR029060">
    <property type="entry name" value="PIN-like_dom_sf"/>
</dbReference>
<sequence length="140" mass="15117">MKISVDTNIIVGFWLGTPEGQRDLQSIRQMQGRGDTFVVCGVVYTELCAAPGHSRASVEAFLKVANVGLDYGMPAPVWEAAADANAVYQGQRRPKRQNTPKQVVADFLVGAHALNHADALMTRNPGDFGAFPALHLLVPM</sequence>
<keyword evidence="4" id="KW-0479">Metal-binding</keyword>
<comment type="similarity">
    <text evidence="7">Belongs to the PINc/VapC protein family.</text>
</comment>
<evidence type="ECO:0000256" key="7">
    <source>
        <dbReference type="ARBA" id="ARBA00038093"/>
    </source>
</evidence>
<keyword evidence="6" id="KW-0460">Magnesium</keyword>
<gene>
    <name evidence="9" type="ORF">BOO71_0007810</name>
</gene>
<organism evidence="9 10">
    <name type="scientific">Deinococcus marmoris</name>
    <dbReference type="NCBI Taxonomy" id="249408"/>
    <lineage>
        <taxon>Bacteria</taxon>
        <taxon>Thermotogati</taxon>
        <taxon>Deinococcota</taxon>
        <taxon>Deinococci</taxon>
        <taxon>Deinococcales</taxon>
        <taxon>Deinococcaceae</taxon>
        <taxon>Deinococcus</taxon>
    </lineage>
</organism>
<evidence type="ECO:0000256" key="4">
    <source>
        <dbReference type="ARBA" id="ARBA00022723"/>
    </source>
</evidence>
<evidence type="ECO:0000313" key="9">
    <source>
        <dbReference type="EMBL" id="OLV17790.1"/>
    </source>
</evidence>
<feature type="domain" description="PIN" evidence="8">
    <location>
        <begin position="5"/>
        <end position="125"/>
    </location>
</feature>
<dbReference type="EMBL" id="MSTI01000090">
    <property type="protein sequence ID" value="OLV17790.1"/>
    <property type="molecule type" value="Genomic_DNA"/>
</dbReference>
<protein>
    <recommendedName>
        <fullName evidence="8">PIN domain-containing protein</fullName>
    </recommendedName>
</protein>
<dbReference type="Proteomes" id="UP000186607">
    <property type="component" value="Unassembled WGS sequence"/>
</dbReference>
<evidence type="ECO:0000256" key="3">
    <source>
        <dbReference type="ARBA" id="ARBA00022722"/>
    </source>
</evidence>
<dbReference type="PANTHER" id="PTHR33653:SF1">
    <property type="entry name" value="RIBONUCLEASE VAPC2"/>
    <property type="match status" value="1"/>
</dbReference>
<dbReference type="Pfam" id="PF01850">
    <property type="entry name" value="PIN"/>
    <property type="match status" value="1"/>
</dbReference>
<evidence type="ECO:0000256" key="6">
    <source>
        <dbReference type="ARBA" id="ARBA00022842"/>
    </source>
</evidence>
<dbReference type="GO" id="GO:0046872">
    <property type="term" value="F:metal ion binding"/>
    <property type="evidence" value="ECO:0007669"/>
    <property type="project" value="UniProtKB-KW"/>
</dbReference>
<dbReference type="AlphaFoldDB" id="A0A1U7NXZ9"/>
<comment type="cofactor">
    <cofactor evidence="1">
        <name>Mg(2+)</name>
        <dbReference type="ChEBI" id="CHEBI:18420"/>
    </cofactor>
</comment>
<evidence type="ECO:0000256" key="5">
    <source>
        <dbReference type="ARBA" id="ARBA00022801"/>
    </source>
</evidence>
<name>A0A1U7NXZ9_9DEIO</name>
<dbReference type="OrthoDB" id="67868at2"/>
<dbReference type="InterPro" id="IPR002716">
    <property type="entry name" value="PIN_dom"/>
</dbReference>
<comment type="caution">
    <text evidence="9">The sequence shown here is derived from an EMBL/GenBank/DDBJ whole genome shotgun (WGS) entry which is preliminary data.</text>
</comment>
<evidence type="ECO:0000256" key="2">
    <source>
        <dbReference type="ARBA" id="ARBA00022649"/>
    </source>
</evidence>
<reference evidence="9 10" key="1">
    <citation type="submission" date="2017-01" db="EMBL/GenBank/DDBJ databases">
        <title>Genome Analysis of Deinococcus marmoris KOPRI26562.</title>
        <authorList>
            <person name="Kim J.H."/>
            <person name="Oh H.-M."/>
        </authorList>
    </citation>
    <scope>NUCLEOTIDE SEQUENCE [LARGE SCALE GENOMIC DNA]</scope>
    <source>
        <strain evidence="9 10">KOPRI26562</strain>
    </source>
</reference>
<dbReference type="STRING" id="249408.BOO71_0007810"/>
<evidence type="ECO:0000256" key="1">
    <source>
        <dbReference type="ARBA" id="ARBA00001946"/>
    </source>
</evidence>
<dbReference type="GO" id="GO:0016787">
    <property type="term" value="F:hydrolase activity"/>
    <property type="evidence" value="ECO:0007669"/>
    <property type="project" value="UniProtKB-KW"/>
</dbReference>
<dbReference type="InterPro" id="IPR050556">
    <property type="entry name" value="Type_II_TA_system_RNase"/>
</dbReference>
<dbReference type="GO" id="GO:0004518">
    <property type="term" value="F:nuclease activity"/>
    <property type="evidence" value="ECO:0007669"/>
    <property type="project" value="UniProtKB-KW"/>
</dbReference>
<keyword evidence="2" id="KW-1277">Toxin-antitoxin system</keyword>
<accession>A0A1U7NXZ9</accession>
<evidence type="ECO:0000259" key="8">
    <source>
        <dbReference type="Pfam" id="PF01850"/>
    </source>
</evidence>